<evidence type="ECO:0000313" key="5">
    <source>
        <dbReference type="Proteomes" id="UP000295184"/>
    </source>
</evidence>
<name>A0A4R1R741_9FIRM</name>
<dbReference type="STRING" id="1650663.GCA_001486665_02997"/>
<protein>
    <submittedName>
        <fullName evidence="4">LPXTG-site transpeptidase (Sortase) family protein</fullName>
    </submittedName>
</protein>
<gene>
    <name evidence="4" type="ORF">EDD77_102163</name>
</gene>
<dbReference type="InterPro" id="IPR023365">
    <property type="entry name" value="Sortase_dom-sf"/>
</dbReference>
<dbReference type="PROSITE" id="PS51257">
    <property type="entry name" value="PROKAR_LIPOPROTEIN"/>
    <property type="match status" value="1"/>
</dbReference>
<dbReference type="Proteomes" id="UP000295184">
    <property type="component" value="Unassembled WGS sequence"/>
</dbReference>
<keyword evidence="3" id="KW-0732">Signal</keyword>
<reference evidence="4 5" key="1">
    <citation type="submission" date="2019-03" db="EMBL/GenBank/DDBJ databases">
        <title>Genomic Encyclopedia of Type Strains, Phase IV (KMG-IV): sequencing the most valuable type-strain genomes for metagenomic binning, comparative biology and taxonomic classification.</title>
        <authorList>
            <person name="Goeker M."/>
        </authorList>
    </citation>
    <scope>NUCLEOTIDE SEQUENCE [LARGE SCALE GENOMIC DNA]</scope>
    <source>
        <strain evidence="4 5">DSM 100451</strain>
    </source>
</reference>
<keyword evidence="1" id="KW-0378">Hydrolase</keyword>
<dbReference type="Pfam" id="PF04203">
    <property type="entry name" value="Sortase"/>
    <property type="match status" value="1"/>
</dbReference>
<dbReference type="InterPro" id="IPR005754">
    <property type="entry name" value="Sortase"/>
</dbReference>
<dbReference type="AlphaFoldDB" id="A0A4R1R741"/>
<dbReference type="RefSeq" id="WP_058966336.1">
    <property type="nucleotide sequence ID" value="NZ_CABKVM010000019.1"/>
</dbReference>
<evidence type="ECO:0000256" key="1">
    <source>
        <dbReference type="ARBA" id="ARBA00022801"/>
    </source>
</evidence>
<feature type="compositionally biased region" description="Pro residues" evidence="2">
    <location>
        <begin position="30"/>
        <end position="54"/>
    </location>
</feature>
<comment type="caution">
    <text evidence="4">The sequence shown here is derived from an EMBL/GenBank/DDBJ whole genome shotgun (WGS) entry which is preliminary data.</text>
</comment>
<accession>A0A4R1R741</accession>
<dbReference type="OrthoDB" id="165822at2"/>
<evidence type="ECO:0000256" key="3">
    <source>
        <dbReference type="SAM" id="SignalP"/>
    </source>
</evidence>
<dbReference type="Gene3D" id="2.40.260.10">
    <property type="entry name" value="Sortase"/>
    <property type="match status" value="1"/>
</dbReference>
<organism evidence="4 5">
    <name type="scientific">Allofournierella massiliensis</name>
    <dbReference type="NCBI Taxonomy" id="1650663"/>
    <lineage>
        <taxon>Bacteria</taxon>
        <taxon>Bacillati</taxon>
        <taxon>Bacillota</taxon>
        <taxon>Clostridia</taxon>
        <taxon>Eubacteriales</taxon>
        <taxon>Oscillospiraceae</taxon>
        <taxon>Allofournierella</taxon>
    </lineage>
</organism>
<proteinExistence type="predicted"/>
<dbReference type="CDD" id="cd05828">
    <property type="entry name" value="Sortase_D_1"/>
    <property type="match status" value="1"/>
</dbReference>
<dbReference type="EMBL" id="SLUM01000002">
    <property type="protein sequence ID" value="TCL61423.1"/>
    <property type="molecule type" value="Genomic_DNA"/>
</dbReference>
<dbReference type="GO" id="GO:0016787">
    <property type="term" value="F:hydrolase activity"/>
    <property type="evidence" value="ECO:0007669"/>
    <property type="project" value="UniProtKB-KW"/>
</dbReference>
<dbReference type="SUPFAM" id="SSF63817">
    <property type="entry name" value="Sortase"/>
    <property type="match status" value="1"/>
</dbReference>
<evidence type="ECO:0000313" key="4">
    <source>
        <dbReference type="EMBL" id="TCL61423.1"/>
    </source>
</evidence>
<feature type="signal peptide" evidence="3">
    <location>
        <begin position="1"/>
        <end position="27"/>
    </location>
</feature>
<feature type="chain" id="PRO_5020405137" evidence="3">
    <location>
        <begin position="28"/>
        <end position="209"/>
    </location>
</feature>
<dbReference type="NCBIfam" id="TIGR01076">
    <property type="entry name" value="sortase_fam"/>
    <property type="match status" value="1"/>
</dbReference>
<feature type="region of interest" description="Disordered" evidence="2">
    <location>
        <begin position="30"/>
        <end position="67"/>
    </location>
</feature>
<evidence type="ECO:0000256" key="2">
    <source>
        <dbReference type="SAM" id="MobiDB-lite"/>
    </source>
</evidence>
<sequence length="209" mass="22624">MKLPFLWKSLALTACAALMLCGCGAFSAPEPTPTPTPAPTAVPTPEPTPSPTPEPTREPTVNLDDFGGYPSVGDELGRIVIPGTNVDCAMYWGDSKTQLSKGAGTYTGAHIPGEGGTILAGAHTNSYFRDFENVELGDEIVITTYYGEYHYEVVNMQVALDTDTSAYDLEADEENVILYTCYPFGTLQHTSQRYFIYGKYISGPEIVDN</sequence>
<dbReference type="InterPro" id="IPR041999">
    <property type="entry name" value="Sortase_D_1"/>
</dbReference>